<feature type="domain" description="Multidrug resistance protein MdtA-like alpha-helical hairpin" evidence="4">
    <location>
        <begin position="124"/>
        <end position="190"/>
    </location>
</feature>
<keyword evidence="3" id="KW-1133">Transmembrane helix</keyword>
<evidence type="ECO:0000256" key="1">
    <source>
        <dbReference type="ARBA" id="ARBA00004196"/>
    </source>
</evidence>
<dbReference type="RefSeq" id="WP_090958813.1">
    <property type="nucleotide sequence ID" value="NZ_FOOA01000001.1"/>
</dbReference>
<gene>
    <name evidence="8" type="ORF">GGR05_000317</name>
</gene>
<name>A0A7W6BLR7_9HYPH</name>
<dbReference type="GO" id="GO:0030313">
    <property type="term" value="C:cell envelope"/>
    <property type="evidence" value="ECO:0007669"/>
    <property type="project" value="UniProtKB-SubCell"/>
</dbReference>
<dbReference type="InterPro" id="IPR058625">
    <property type="entry name" value="MdtA-like_BSH"/>
</dbReference>
<comment type="caution">
    <text evidence="8">The sequence shown here is derived from an EMBL/GenBank/DDBJ whole genome shotgun (WGS) entry which is preliminary data.</text>
</comment>
<evidence type="ECO:0000313" key="9">
    <source>
        <dbReference type="Proteomes" id="UP000531216"/>
    </source>
</evidence>
<dbReference type="EMBL" id="JACIDO010000001">
    <property type="protein sequence ID" value="MBB3934206.1"/>
    <property type="molecule type" value="Genomic_DNA"/>
</dbReference>
<reference evidence="8 9" key="1">
    <citation type="submission" date="2020-08" db="EMBL/GenBank/DDBJ databases">
        <title>Genomic Encyclopedia of Type Strains, Phase IV (KMG-IV): sequencing the most valuable type-strain genomes for metagenomic binning, comparative biology and taxonomic classification.</title>
        <authorList>
            <person name="Goeker M."/>
        </authorList>
    </citation>
    <scope>NUCLEOTIDE SEQUENCE [LARGE SCALE GENOMIC DNA]</scope>
    <source>
        <strain evidence="8 9">DSM 25024</strain>
    </source>
</reference>
<evidence type="ECO:0000256" key="2">
    <source>
        <dbReference type="ARBA" id="ARBA00009477"/>
    </source>
</evidence>
<dbReference type="Gene3D" id="2.40.30.170">
    <property type="match status" value="1"/>
</dbReference>
<dbReference type="PANTHER" id="PTHR30158:SF10">
    <property type="entry name" value="CATION EFFLUX PUMP"/>
    <property type="match status" value="1"/>
</dbReference>
<dbReference type="PANTHER" id="PTHR30158">
    <property type="entry name" value="ACRA/E-RELATED COMPONENT OF DRUG EFFLUX TRANSPORTER"/>
    <property type="match status" value="1"/>
</dbReference>
<evidence type="ECO:0000256" key="3">
    <source>
        <dbReference type="SAM" id="Phobius"/>
    </source>
</evidence>
<evidence type="ECO:0000313" key="8">
    <source>
        <dbReference type="EMBL" id="MBB3934206.1"/>
    </source>
</evidence>
<comment type="similarity">
    <text evidence="2">Belongs to the membrane fusion protein (MFP) (TC 8.A.1) family.</text>
</comment>
<proteinExistence type="inferred from homology"/>
<dbReference type="InterPro" id="IPR058626">
    <property type="entry name" value="MdtA-like_b-barrel"/>
</dbReference>
<dbReference type="GO" id="GO:0046677">
    <property type="term" value="P:response to antibiotic"/>
    <property type="evidence" value="ECO:0007669"/>
    <property type="project" value="TreeGrafter"/>
</dbReference>
<dbReference type="Proteomes" id="UP000531216">
    <property type="component" value="Unassembled WGS sequence"/>
</dbReference>
<evidence type="ECO:0000259" key="7">
    <source>
        <dbReference type="Pfam" id="PF25967"/>
    </source>
</evidence>
<dbReference type="Pfam" id="PF25917">
    <property type="entry name" value="BSH_RND"/>
    <property type="match status" value="1"/>
</dbReference>
<dbReference type="Gene3D" id="2.40.420.20">
    <property type="match status" value="1"/>
</dbReference>
<dbReference type="InterPro" id="IPR058624">
    <property type="entry name" value="MdtA-like_HH"/>
</dbReference>
<keyword evidence="3" id="KW-0812">Transmembrane</keyword>
<dbReference type="GO" id="GO:0005886">
    <property type="term" value="C:plasma membrane"/>
    <property type="evidence" value="ECO:0007669"/>
    <property type="project" value="TreeGrafter"/>
</dbReference>
<organism evidence="8 9">
    <name type="scientific">Aureimonas phyllosphaerae</name>
    <dbReference type="NCBI Taxonomy" id="1166078"/>
    <lineage>
        <taxon>Bacteria</taxon>
        <taxon>Pseudomonadati</taxon>
        <taxon>Pseudomonadota</taxon>
        <taxon>Alphaproteobacteria</taxon>
        <taxon>Hyphomicrobiales</taxon>
        <taxon>Aurantimonadaceae</taxon>
        <taxon>Aureimonas</taxon>
    </lineage>
</organism>
<feature type="transmembrane region" description="Helical" evidence="3">
    <location>
        <begin position="7"/>
        <end position="30"/>
    </location>
</feature>
<dbReference type="Pfam" id="PF25876">
    <property type="entry name" value="HH_MFP_RND"/>
    <property type="match status" value="1"/>
</dbReference>
<keyword evidence="9" id="KW-1185">Reference proteome</keyword>
<dbReference type="InterPro" id="IPR006143">
    <property type="entry name" value="RND_pump_MFP"/>
</dbReference>
<dbReference type="OrthoDB" id="9816569at2"/>
<comment type="subcellular location">
    <subcellularLocation>
        <location evidence="1">Cell envelope</location>
    </subcellularLocation>
</comment>
<dbReference type="FunFam" id="2.40.420.20:FF:000001">
    <property type="entry name" value="Efflux RND transporter periplasmic adaptor subunit"/>
    <property type="match status" value="1"/>
</dbReference>
<feature type="domain" description="Multidrug resistance protein MdtA-like beta-barrel" evidence="6">
    <location>
        <begin position="268"/>
        <end position="310"/>
    </location>
</feature>
<evidence type="ECO:0000259" key="6">
    <source>
        <dbReference type="Pfam" id="PF25944"/>
    </source>
</evidence>
<evidence type="ECO:0000259" key="5">
    <source>
        <dbReference type="Pfam" id="PF25917"/>
    </source>
</evidence>
<keyword evidence="3" id="KW-0472">Membrane</keyword>
<protein>
    <submittedName>
        <fullName evidence="8">Multidrug efflux system membrane fusion protein</fullName>
    </submittedName>
</protein>
<dbReference type="SUPFAM" id="SSF111369">
    <property type="entry name" value="HlyD-like secretion proteins"/>
    <property type="match status" value="1"/>
</dbReference>
<feature type="domain" description="Multidrug resistance protein MdtA-like barrel-sandwich hybrid" evidence="5">
    <location>
        <begin position="81"/>
        <end position="219"/>
    </location>
</feature>
<dbReference type="Pfam" id="PF25967">
    <property type="entry name" value="RND-MFP_C"/>
    <property type="match status" value="1"/>
</dbReference>
<dbReference type="Pfam" id="PF25944">
    <property type="entry name" value="Beta-barrel_RND"/>
    <property type="match status" value="1"/>
</dbReference>
<dbReference type="NCBIfam" id="TIGR01730">
    <property type="entry name" value="RND_mfp"/>
    <property type="match status" value="1"/>
</dbReference>
<feature type="domain" description="Multidrug resistance protein MdtA-like C-terminal permuted SH3" evidence="7">
    <location>
        <begin position="317"/>
        <end position="377"/>
    </location>
</feature>
<dbReference type="InterPro" id="IPR058627">
    <property type="entry name" value="MdtA-like_C"/>
</dbReference>
<dbReference type="GO" id="GO:0022857">
    <property type="term" value="F:transmembrane transporter activity"/>
    <property type="evidence" value="ECO:0007669"/>
    <property type="project" value="InterPro"/>
</dbReference>
<dbReference type="AlphaFoldDB" id="A0A7W6BLR7"/>
<sequence>MSKLHSVLNGVAAVMASSVAAAFAVTFLGLGVISHEPRPAAGAETSEAAPPAAVPASVARVERRPVELWSRHSGRLEAVERVEIRSRVAGAVLATHFEEGALVEKGALLVTIDPEPYRAAVERSRSDLQAAQARLAFAEGERDRGAQLQGNRTIAGSEYERRVQAAAEAQAQLSAAAATLRSAELDLSYTEIRAPVSGRIGRLLVTSGNLVSAGAASPVLARMVSVDPVYATIDADEGSTQRLLQSAGGMDGIGRIPARLDLQNGGSVEGHVRFVDPTVDPANGTVAIRVAFPNAEGALMPGQFAKVRLGEPKAEPALLVSERAVGTDQDKRYVLVVDETDTVQYREVHLGAASGDMRVVESGLAVDERVVVNGLQRLRPGAKVAPQMVSMETGRSLDRQASADAPATR</sequence>
<dbReference type="Gene3D" id="2.40.50.100">
    <property type="match status" value="1"/>
</dbReference>
<evidence type="ECO:0000259" key="4">
    <source>
        <dbReference type="Pfam" id="PF25876"/>
    </source>
</evidence>
<dbReference type="Gene3D" id="1.10.287.470">
    <property type="entry name" value="Helix hairpin bin"/>
    <property type="match status" value="1"/>
</dbReference>
<accession>A0A7W6BLR7</accession>